<dbReference type="Proteomes" id="UP000304953">
    <property type="component" value="Unassembled WGS sequence"/>
</dbReference>
<proteinExistence type="predicted"/>
<evidence type="ECO:0000313" key="1">
    <source>
        <dbReference type="EMBL" id="TGY88728.1"/>
    </source>
</evidence>
<organism evidence="1 2">
    <name type="scientific">Petralouisia muris</name>
    <dbReference type="NCBI Taxonomy" id="3032872"/>
    <lineage>
        <taxon>Bacteria</taxon>
        <taxon>Bacillati</taxon>
        <taxon>Bacillota</taxon>
        <taxon>Clostridia</taxon>
        <taxon>Lachnospirales</taxon>
        <taxon>Lachnospiraceae</taxon>
        <taxon>Petralouisia</taxon>
    </lineage>
</organism>
<protein>
    <submittedName>
        <fullName evidence="1">PqqD family protein</fullName>
    </submittedName>
</protein>
<name>A0AC61RNS0_9FIRM</name>
<gene>
    <name evidence="1" type="ORF">E5329_25360</name>
</gene>
<comment type="caution">
    <text evidence="1">The sequence shown here is derived from an EMBL/GenBank/DDBJ whole genome shotgun (WGS) entry which is preliminary data.</text>
</comment>
<accession>A0AC61RNS0</accession>
<evidence type="ECO:0000313" key="2">
    <source>
        <dbReference type="Proteomes" id="UP000304953"/>
    </source>
</evidence>
<dbReference type="EMBL" id="SRYA01000095">
    <property type="protein sequence ID" value="TGY88728.1"/>
    <property type="molecule type" value="Genomic_DNA"/>
</dbReference>
<keyword evidence="2" id="KW-1185">Reference proteome</keyword>
<reference evidence="1" key="1">
    <citation type="submission" date="2019-04" db="EMBL/GenBank/DDBJ databases">
        <title>Microbes associate with the intestines of laboratory mice.</title>
        <authorList>
            <person name="Navarre W."/>
            <person name="Wong E."/>
            <person name="Huang K."/>
            <person name="Tropini C."/>
            <person name="Ng K."/>
            <person name="Yu B."/>
        </authorList>
    </citation>
    <scope>NUCLEOTIDE SEQUENCE</scope>
    <source>
        <strain evidence="1">NM01_1-7b</strain>
    </source>
</reference>
<sequence>MKYIVKEVSVKKIQKGENTVILVNGGDYQLVLNPTALEVFDIIDKFSTTEQLLEQLCQIYGGVDKRVLEKDLNEILRIFEIYGLITIEKEEKENDGVSKYIISGDVNYQLISDFVLKTLECDEAVKFGQKSPEYYMPVFLRYRVMQNLEFGVYAESGSKVVGYMSTSANPANSSKTLVINDIFMDESLSDDEIVRHLSGMINRVFRIVASTRAVSKIRLATYGEMATQRMIDILLRIGFEVEGVLKDETLLGDMTFYTYFVK</sequence>